<dbReference type="Gene3D" id="2.170.130.10">
    <property type="entry name" value="TonB-dependent receptor, plug domain"/>
    <property type="match status" value="1"/>
</dbReference>
<name>A0A379DH65_9PORP</name>
<feature type="domain" description="Outer membrane protein beta-barrel" evidence="1">
    <location>
        <begin position="397"/>
        <end position="744"/>
    </location>
</feature>
<reference evidence="2 3" key="1">
    <citation type="submission" date="2018-06" db="EMBL/GenBank/DDBJ databases">
        <authorList>
            <consortium name="Pathogen Informatics"/>
            <person name="Doyle S."/>
        </authorList>
    </citation>
    <scope>NUCLEOTIDE SEQUENCE [LARGE SCALE GENOMIC DNA]</scope>
    <source>
        <strain evidence="2 3">NCTC13100</strain>
    </source>
</reference>
<organism evidence="2 3">
    <name type="scientific">Porphyromonas macacae</name>
    <dbReference type="NCBI Taxonomy" id="28115"/>
    <lineage>
        <taxon>Bacteria</taxon>
        <taxon>Pseudomonadati</taxon>
        <taxon>Bacteroidota</taxon>
        <taxon>Bacteroidia</taxon>
        <taxon>Bacteroidales</taxon>
        <taxon>Porphyromonadaceae</taxon>
        <taxon>Porphyromonas</taxon>
    </lineage>
</organism>
<dbReference type="InterPro" id="IPR041700">
    <property type="entry name" value="OMP_b-brl_3"/>
</dbReference>
<proteinExistence type="predicted"/>
<sequence>MVKFSLYLLILFLGSVVTFSQTIEGVIVDKVRQPIEFVNVVLYSLPDSSFVAGAVTDNQGFFSIPLNENRSCFLKVSRIGYKSQILSPESNLSILLEEDSQQLKEVVVTGRQKVFKVKNGGIVASVKNTILESLPTLNDIILQLPFVSGDDGSFHILGKGKPAVYINNRLVRDRKEIAQFSPADIDKIEVITTPGSKYDSSVKAVIKIQTRRDIGEGLSGRFDLLTTQRSTFSSDENANFNYRTGVWDIFGGLSLSQSKQKQSSFFTQEYLKKGLEQKQSSHSDERYRYNSFIPSFGVNYNPNTAHSMGLRYRSNINTNNTKIWNTIDVINKGSQYQVVQFSEAQNKGNNHSINTYYSGALSKHLSLDLNADWMTGHIDKGQKISYKEISDDGLTTKGLSDYSLYAAKGVLSYRMKHGVLEAGGEYSYTQYLQSYSTDKPEIGIEDSKDKSLQHRAALFSSYSMQIGKLGLSVGLRYEDICISYYLNGTLNKEQSRIYWQLFPNILVAYNETGTQTSFSFERKIEYPTYSDLRSNVQYSTPFLYESGNPSLLPKIANVFTALASWKDLQVMLGYTINENDILQMIRTYKEKNIMMSRPENIKKTQNANVGISYAPVIGLWRPQLVVSGIWQWLDLDTSYRQEQYKSPLFSIAFQNTFSFLDNWILRTGVMWNSGGYRGITYGKHSWQINLRLSKSLFKRKLWINLTLNDILKTSTSYWKMHFDDLRVMQEKNMDSRYMMLSISYRFNPAKNKYKGKQSSDELNRL</sequence>
<dbReference type="RefSeq" id="WP_018359693.1">
    <property type="nucleotide sequence ID" value="NZ_UGTI01000001.1"/>
</dbReference>
<evidence type="ECO:0000313" key="3">
    <source>
        <dbReference type="Proteomes" id="UP000254263"/>
    </source>
</evidence>
<accession>A0A379DH65</accession>
<dbReference type="Pfam" id="PF14905">
    <property type="entry name" value="OMP_b-brl_3"/>
    <property type="match status" value="1"/>
</dbReference>
<evidence type="ECO:0000313" key="2">
    <source>
        <dbReference type="EMBL" id="SUB77045.1"/>
    </source>
</evidence>
<dbReference type="InterPro" id="IPR008969">
    <property type="entry name" value="CarboxyPept-like_regulatory"/>
</dbReference>
<dbReference type="InterPro" id="IPR037066">
    <property type="entry name" value="Plug_dom_sf"/>
</dbReference>
<dbReference type="SUPFAM" id="SSF56935">
    <property type="entry name" value="Porins"/>
    <property type="match status" value="1"/>
</dbReference>
<dbReference type="AlphaFoldDB" id="A0A379DH65"/>
<dbReference type="EMBL" id="UGTI01000001">
    <property type="protein sequence ID" value="SUB77045.1"/>
    <property type="molecule type" value="Genomic_DNA"/>
</dbReference>
<dbReference type="Pfam" id="PF13715">
    <property type="entry name" value="CarbopepD_reg_2"/>
    <property type="match status" value="1"/>
</dbReference>
<evidence type="ECO:0000259" key="1">
    <source>
        <dbReference type="Pfam" id="PF14905"/>
    </source>
</evidence>
<protein>
    <submittedName>
        <fullName evidence="2">TonB-linked outer membrane protein, SusC/RagA family</fullName>
    </submittedName>
</protein>
<dbReference type="SUPFAM" id="SSF49464">
    <property type="entry name" value="Carboxypeptidase regulatory domain-like"/>
    <property type="match status" value="1"/>
</dbReference>
<gene>
    <name evidence="2" type="ORF">NCTC13100_00159</name>
</gene>
<dbReference type="Proteomes" id="UP000254263">
    <property type="component" value="Unassembled WGS sequence"/>
</dbReference>